<dbReference type="GO" id="GO:0006310">
    <property type="term" value="P:DNA recombination"/>
    <property type="evidence" value="ECO:0007669"/>
    <property type="project" value="InterPro"/>
</dbReference>
<organism evidence="5 6">
    <name type="scientific">Paenibacillus albus</name>
    <dbReference type="NCBI Taxonomy" id="2495582"/>
    <lineage>
        <taxon>Bacteria</taxon>
        <taxon>Bacillati</taxon>
        <taxon>Bacillota</taxon>
        <taxon>Bacilli</taxon>
        <taxon>Bacillales</taxon>
        <taxon>Paenibacillaceae</taxon>
        <taxon>Paenibacillus</taxon>
    </lineage>
</organism>
<protein>
    <submittedName>
        <fullName evidence="5">DNA ligase</fullName>
    </submittedName>
</protein>
<evidence type="ECO:0000256" key="3">
    <source>
        <dbReference type="ARBA" id="ARBA00034003"/>
    </source>
</evidence>
<dbReference type="PANTHER" id="PTHR45674">
    <property type="entry name" value="DNA LIGASE 1/3 FAMILY MEMBER"/>
    <property type="match status" value="1"/>
</dbReference>
<dbReference type="InterPro" id="IPR050191">
    <property type="entry name" value="ATP-dep_DNA_ligase"/>
</dbReference>
<dbReference type="InterPro" id="IPR012310">
    <property type="entry name" value="DNA_ligase_ATP-dep_cent"/>
</dbReference>
<dbReference type="PROSITE" id="PS00697">
    <property type="entry name" value="DNA_LIGASE_A1"/>
    <property type="match status" value="1"/>
</dbReference>
<dbReference type="KEGG" id="palb:EJC50_29760"/>
<dbReference type="InterPro" id="IPR012340">
    <property type="entry name" value="NA-bd_OB-fold"/>
</dbReference>
<sequence length="341" mass="38481">MSAHNQEQPWADDSSALAAVNLSGGGALQPLALPNEPMAPISDDELPIGSDWGYQLKWDGVRMLARLDGDGHVELFSRKLYLKNGIYPEIVSLITSKAEKLGRCLLDGEVVWFDGVRPSFQHVLKRERSRSTDTETRAPLNGGLVYVLFDILADESGDLRQLPYEERHRKLMELCPADDPRMFVTELFKDGPALWEWVQTNSWEGVVSKRLSSPYRDDKKHRDWLKKKIALVLDVDIVGLKWRNGIVASLVMEYEDSYLGSVSLGLNDALRRVIASTFRPQNAQLAVVACPFPVTPEDLRKEEVQWLSMPFKCRVTGLEFTSAGQLRHPKLVTFLPKEPLP</sequence>
<dbReference type="Gene3D" id="2.40.50.140">
    <property type="entry name" value="Nucleic acid-binding proteins"/>
    <property type="match status" value="1"/>
</dbReference>
<dbReference type="GO" id="GO:0005524">
    <property type="term" value="F:ATP binding"/>
    <property type="evidence" value="ECO:0007669"/>
    <property type="project" value="InterPro"/>
</dbReference>
<gene>
    <name evidence="5" type="ORF">EJC50_29760</name>
</gene>
<evidence type="ECO:0000313" key="5">
    <source>
        <dbReference type="EMBL" id="AZN43410.1"/>
    </source>
</evidence>
<evidence type="ECO:0000313" key="6">
    <source>
        <dbReference type="Proteomes" id="UP000272528"/>
    </source>
</evidence>
<comment type="similarity">
    <text evidence="1">Belongs to the ATP-dependent DNA ligase family.</text>
</comment>
<dbReference type="InterPro" id="IPR016059">
    <property type="entry name" value="DNA_ligase_ATP-dep_CS"/>
</dbReference>
<accession>A0A3Q8X9B1</accession>
<evidence type="ECO:0000259" key="4">
    <source>
        <dbReference type="Pfam" id="PF01068"/>
    </source>
</evidence>
<dbReference type="AlphaFoldDB" id="A0A3Q8X9B1"/>
<dbReference type="GO" id="GO:0003910">
    <property type="term" value="F:DNA ligase (ATP) activity"/>
    <property type="evidence" value="ECO:0007669"/>
    <property type="project" value="UniProtKB-EC"/>
</dbReference>
<dbReference type="Gene3D" id="3.30.470.30">
    <property type="entry name" value="DNA ligase/mRNA capping enzyme"/>
    <property type="match status" value="1"/>
</dbReference>
<dbReference type="GO" id="GO:0006281">
    <property type="term" value="P:DNA repair"/>
    <property type="evidence" value="ECO:0007669"/>
    <property type="project" value="InterPro"/>
</dbReference>
<dbReference type="Gene3D" id="3.30.1490.70">
    <property type="match status" value="1"/>
</dbReference>
<dbReference type="OrthoDB" id="9802472at2"/>
<dbReference type="SUPFAM" id="SSF50249">
    <property type="entry name" value="Nucleic acid-binding proteins"/>
    <property type="match status" value="1"/>
</dbReference>
<dbReference type="RefSeq" id="WP_126019908.1">
    <property type="nucleotide sequence ID" value="NZ_CP034437.1"/>
</dbReference>
<dbReference type="PANTHER" id="PTHR45674:SF4">
    <property type="entry name" value="DNA LIGASE 1"/>
    <property type="match status" value="1"/>
</dbReference>
<dbReference type="EMBL" id="CP034437">
    <property type="protein sequence ID" value="AZN43410.1"/>
    <property type="molecule type" value="Genomic_DNA"/>
</dbReference>
<comment type="catalytic activity">
    <reaction evidence="3">
        <text>ATP + (deoxyribonucleotide)n-3'-hydroxyl + 5'-phospho-(deoxyribonucleotide)m = (deoxyribonucleotide)n+m + AMP + diphosphate.</text>
        <dbReference type="EC" id="6.5.1.1"/>
    </reaction>
</comment>
<keyword evidence="6" id="KW-1185">Reference proteome</keyword>
<keyword evidence="2 5" id="KW-0436">Ligase</keyword>
<dbReference type="CDD" id="cd07906">
    <property type="entry name" value="Adenylation_DNA_ligase_LigD_LigC"/>
    <property type="match status" value="1"/>
</dbReference>
<dbReference type="Proteomes" id="UP000272528">
    <property type="component" value="Chromosome"/>
</dbReference>
<evidence type="ECO:0000256" key="1">
    <source>
        <dbReference type="ARBA" id="ARBA00007572"/>
    </source>
</evidence>
<feature type="domain" description="ATP-dependent DNA ligase family profile" evidence="4">
    <location>
        <begin position="50"/>
        <end position="228"/>
    </location>
</feature>
<reference evidence="6" key="1">
    <citation type="submission" date="2018-12" db="EMBL/GenBank/DDBJ databases">
        <title>Genome sequence of Peanibacillus sp.</title>
        <authorList>
            <person name="Subramani G."/>
            <person name="Srinivasan S."/>
            <person name="Kim M.K."/>
        </authorList>
    </citation>
    <scope>NUCLEOTIDE SEQUENCE [LARGE SCALE GENOMIC DNA]</scope>
    <source>
        <strain evidence="6">18JY67-1</strain>
    </source>
</reference>
<proteinExistence type="inferred from homology"/>
<dbReference type="Pfam" id="PF01068">
    <property type="entry name" value="DNA_ligase_A_M"/>
    <property type="match status" value="1"/>
</dbReference>
<evidence type="ECO:0000256" key="2">
    <source>
        <dbReference type="ARBA" id="ARBA00022598"/>
    </source>
</evidence>
<name>A0A3Q8X9B1_9BACL</name>
<dbReference type="SUPFAM" id="SSF56091">
    <property type="entry name" value="DNA ligase/mRNA capping enzyme, catalytic domain"/>
    <property type="match status" value="1"/>
</dbReference>